<evidence type="ECO:0000313" key="9">
    <source>
        <dbReference type="EMBL" id="CEO94841.1"/>
    </source>
</evidence>
<dbReference type="Proteomes" id="UP000039324">
    <property type="component" value="Unassembled WGS sequence"/>
</dbReference>
<evidence type="ECO:0008006" key="11">
    <source>
        <dbReference type="Google" id="ProtNLM"/>
    </source>
</evidence>
<evidence type="ECO:0000259" key="6">
    <source>
        <dbReference type="PROSITE" id="PS50089"/>
    </source>
</evidence>
<keyword evidence="1" id="KW-0547">Nucleotide-binding</keyword>
<dbReference type="SUPFAM" id="SSF52540">
    <property type="entry name" value="P-loop containing nucleoside triphosphate hydrolases"/>
    <property type="match status" value="2"/>
</dbReference>
<dbReference type="SUPFAM" id="SSF57850">
    <property type="entry name" value="RING/U-box"/>
    <property type="match status" value="1"/>
</dbReference>
<dbReference type="PANTHER" id="PTHR45626:SF22">
    <property type="entry name" value="DNA REPAIR PROTEIN RAD5"/>
    <property type="match status" value="1"/>
</dbReference>
<dbReference type="GO" id="GO:0008270">
    <property type="term" value="F:zinc ion binding"/>
    <property type="evidence" value="ECO:0007669"/>
    <property type="project" value="UniProtKB-KW"/>
</dbReference>
<organism evidence="9 10">
    <name type="scientific">Plasmodiophora brassicae</name>
    <name type="common">Clubroot disease agent</name>
    <dbReference type="NCBI Taxonomy" id="37360"/>
    <lineage>
        <taxon>Eukaryota</taxon>
        <taxon>Sar</taxon>
        <taxon>Rhizaria</taxon>
        <taxon>Endomyxa</taxon>
        <taxon>Phytomyxea</taxon>
        <taxon>Plasmodiophorida</taxon>
        <taxon>Plasmodiophoridae</taxon>
        <taxon>Plasmodiophora</taxon>
    </lineage>
</organism>
<dbReference type="SMART" id="SM00490">
    <property type="entry name" value="HELICc"/>
    <property type="match status" value="1"/>
</dbReference>
<gene>
    <name evidence="9" type="ORF">PBRA_003654</name>
</gene>
<dbReference type="Pfam" id="PF00271">
    <property type="entry name" value="Helicase_C"/>
    <property type="match status" value="1"/>
</dbReference>
<reference evidence="9 10" key="1">
    <citation type="submission" date="2015-02" db="EMBL/GenBank/DDBJ databases">
        <authorList>
            <person name="Chooi Y.-H."/>
        </authorList>
    </citation>
    <scope>NUCLEOTIDE SEQUENCE [LARGE SCALE GENOMIC DNA]</scope>
    <source>
        <strain evidence="9">E3</strain>
    </source>
</reference>
<dbReference type="InterPro" id="IPR001650">
    <property type="entry name" value="Helicase_C-like"/>
</dbReference>
<dbReference type="AlphaFoldDB" id="A0A0G4IHY7"/>
<dbReference type="Pfam" id="PF00176">
    <property type="entry name" value="SNF2-rel_dom"/>
    <property type="match status" value="1"/>
</dbReference>
<evidence type="ECO:0000256" key="4">
    <source>
        <dbReference type="ARBA" id="ARBA00022840"/>
    </source>
</evidence>
<dbReference type="GO" id="GO:0016787">
    <property type="term" value="F:hydrolase activity"/>
    <property type="evidence" value="ECO:0007669"/>
    <property type="project" value="UniProtKB-KW"/>
</dbReference>
<dbReference type="Gene3D" id="3.30.40.10">
    <property type="entry name" value="Zinc/RING finger domain, C3HC4 (zinc finger)"/>
    <property type="match status" value="1"/>
</dbReference>
<evidence type="ECO:0000313" key="10">
    <source>
        <dbReference type="Proteomes" id="UP000039324"/>
    </source>
</evidence>
<accession>A0A0G4IHY7</accession>
<dbReference type="Gene3D" id="3.40.50.10810">
    <property type="entry name" value="Tandem AAA-ATPase domain"/>
    <property type="match status" value="1"/>
</dbReference>
<dbReference type="PROSITE" id="PS51192">
    <property type="entry name" value="HELICASE_ATP_BIND_1"/>
    <property type="match status" value="1"/>
</dbReference>
<dbReference type="STRING" id="37360.A0A0G4IHY7"/>
<dbReference type="InterPro" id="IPR038718">
    <property type="entry name" value="SNF2-like_sf"/>
</dbReference>
<dbReference type="InterPro" id="IPR027417">
    <property type="entry name" value="P-loop_NTPase"/>
</dbReference>
<dbReference type="InterPro" id="IPR050628">
    <property type="entry name" value="SNF2_RAD54_helicase_TF"/>
</dbReference>
<feature type="domain" description="Helicase ATP-binding" evidence="7">
    <location>
        <begin position="260"/>
        <end position="365"/>
    </location>
</feature>
<proteinExistence type="predicted"/>
<dbReference type="Pfam" id="PF13920">
    <property type="entry name" value="zf-C3HC4_3"/>
    <property type="match status" value="1"/>
</dbReference>
<keyword evidence="5" id="KW-0479">Metal-binding</keyword>
<keyword evidence="4" id="KW-0067">ATP-binding</keyword>
<keyword evidence="5" id="KW-0862">Zinc</keyword>
<keyword evidence="5" id="KW-0863">Zinc-finger</keyword>
<dbReference type="CDD" id="cd18793">
    <property type="entry name" value="SF2_C_SNF"/>
    <property type="match status" value="1"/>
</dbReference>
<dbReference type="EMBL" id="CDSF01000002">
    <property type="protein sequence ID" value="CEO94841.1"/>
    <property type="molecule type" value="Genomic_DNA"/>
</dbReference>
<dbReference type="OrthoDB" id="448448at2759"/>
<evidence type="ECO:0000256" key="3">
    <source>
        <dbReference type="ARBA" id="ARBA00022806"/>
    </source>
</evidence>
<dbReference type="InterPro" id="IPR000330">
    <property type="entry name" value="SNF2_N"/>
</dbReference>
<dbReference type="GO" id="GO:0004386">
    <property type="term" value="F:helicase activity"/>
    <property type="evidence" value="ECO:0007669"/>
    <property type="project" value="UniProtKB-KW"/>
</dbReference>
<dbReference type="SMART" id="SM00184">
    <property type="entry name" value="RING"/>
    <property type="match status" value="1"/>
</dbReference>
<dbReference type="InterPro" id="IPR013083">
    <property type="entry name" value="Znf_RING/FYVE/PHD"/>
</dbReference>
<dbReference type="GO" id="GO:0005524">
    <property type="term" value="F:ATP binding"/>
    <property type="evidence" value="ECO:0007669"/>
    <property type="project" value="UniProtKB-KW"/>
</dbReference>
<dbReference type="GO" id="GO:0008094">
    <property type="term" value="F:ATP-dependent activity, acting on DNA"/>
    <property type="evidence" value="ECO:0007669"/>
    <property type="project" value="TreeGrafter"/>
</dbReference>
<feature type="domain" description="Helicase C-terminal" evidence="8">
    <location>
        <begin position="604"/>
        <end position="760"/>
    </location>
</feature>
<sequence length="780" mass="87357">MRAKKAGVEHARKKARSEDGAVRFLVHQDDVESCSGPPLPLGHHPRNRLEVGKLDLASSRLLLPLLKSGLIEISACVVFPPANISTFTSVDVVVHVWALPALFESKVANDDRGDDDDIEQDPVKAPIFPLLRLLAGANIADALKPTRAQVERSALRLASLYDSIDTEHRTLPEAEPPASLRCQLRPYQKQALEWMLRRENREMLPIGQLGPEWETRTFPDDGLRYYANSSTTVLTLQRPESRPVSCGGILGDEMGMGVSGFAVEVYVGIDSTVNDDRRDNFDVLITTYGVLASGYNQAKREESIIFTSTWDRVILDEAHHIKNRTTLTAKAAFALHARARFALTGTPIQNNLHDLHSLFRFLREDPWSRISWWNSQIQNPFEQGDTAVLQRLGTILQPLLLRRCKTSKDANGKPLLNLPPRDERVVKIVLSPEERALYDALFLRSREQLQGLLRSKALSKQCANVLEMIMRLRQACSHPFLVRGYSSDAEKQQASSASRLIRTLTKADDGTCSKEYIEELSTALKASADENALECPMCLDPPADPVFSRCGHIMCRDCSDSLFGKSSRAACPICRTIIYRSQLLSGVAPVCDIDLDQEWTHSAKTRQLVAELEAFRAADPSCKTVVFSQWTSMLDLVEKALAAGNHRFLRLDGKLSQRNREAVLEEFCNPDTEARVLLCSLRVGGVGLNLVTASNVILLDIWWNPAVDAQAIDRVHRIGQLKNVNVRRFVVARSIEERILELQNKKLAIAQGVLHHDDYDDNDLSERLHDLMGLFEDFDQ</sequence>
<dbReference type="SMART" id="SM00487">
    <property type="entry name" value="DEXDc"/>
    <property type="match status" value="1"/>
</dbReference>
<dbReference type="PROSITE" id="PS50089">
    <property type="entry name" value="ZF_RING_2"/>
    <property type="match status" value="1"/>
</dbReference>
<name>A0A0G4IHY7_PLABS</name>
<feature type="domain" description="RING-type" evidence="6">
    <location>
        <begin position="535"/>
        <end position="575"/>
    </location>
</feature>
<evidence type="ECO:0000256" key="5">
    <source>
        <dbReference type="PROSITE-ProRule" id="PRU00175"/>
    </source>
</evidence>
<evidence type="ECO:0000256" key="1">
    <source>
        <dbReference type="ARBA" id="ARBA00022741"/>
    </source>
</evidence>
<evidence type="ECO:0000256" key="2">
    <source>
        <dbReference type="ARBA" id="ARBA00022801"/>
    </source>
</evidence>
<dbReference type="InterPro" id="IPR001841">
    <property type="entry name" value="Znf_RING"/>
</dbReference>
<dbReference type="OMA" id="EWTHSAK"/>
<dbReference type="CDD" id="cd18008">
    <property type="entry name" value="DEXDc_SHPRH-like"/>
    <property type="match status" value="1"/>
</dbReference>
<dbReference type="PROSITE" id="PS51194">
    <property type="entry name" value="HELICASE_CTER"/>
    <property type="match status" value="1"/>
</dbReference>
<dbReference type="InterPro" id="IPR049730">
    <property type="entry name" value="SNF2/RAD54-like_C"/>
</dbReference>
<protein>
    <recommendedName>
        <fullName evidence="11">RING-type domain-containing protein</fullName>
    </recommendedName>
</protein>
<keyword evidence="2" id="KW-0378">Hydrolase</keyword>
<dbReference type="Gene3D" id="3.40.50.300">
    <property type="entry name" value="P-loop containing nucleotide triphosphate hydrolases"/>
    <property type="match status" value="1"/>
</dbReference>
<dbReference type="InterPro" id="IPR014001">
    <property type="entry name" value="Helicase_ATP-bd"/>
</dbReference>
<dbReference type="GO" id="GO:0006281">
    <property type="term" value="P:DNA repair"/>
    <property type="evidence" value="ECO:0007669"/>
    <property type="project" value="TreeGrafter"/>
</dbReference>
<evidence type="ECO:0000259" key="8">
    <source>
        <dbReference type="PROSITE" id="PS51194"/>
    </source>
</evidence>
<keyword evidence="3" id="KW-0347">Helicase</keyword>
<dbReference type="PANTHER" id="PTHR45626">
    <property type="entry name" value="TRANSCRIPTION TERMINATION FACTOR 2-RELATED"/>
    <property type="match status" value="1"/>
</dbReference>
<evidence type="ECO:0000259" key="7">
    <source>
        <dbReference type="PROSITE" id="PS51192"/>
    </source>
</evidence>
<dbReference type="GO" id="GO:0005634">
    <property type="term" value="C:nucleus"/>
    <property type="evidence" value="ECO:0007669"/>
    <property type="project" value="TreeGrafter"/>
</dbReference>
<keyword evidence="10" id="KW-1185">Reference proteome</keyword>